<evidence type="ECO:0000256" key="9">
    <source>
        <dbReference type="ARBA" id="ARBA00022989"/>
    </source>
</evidence>
<evidence type="ECO:0000256" key="3">
    <source>
        <dbReference type="ARBA" id="ARBA00022516"/>
    </source>
</evidence>
<dbReference type="InterPro" id="IPR014430">
    <property type="entry name" value="Scs7"/>
</dbReference>
<keyword evidence="13" id="KW-0275">Fatty acid biosynthesis</keyword>
<sequence>MSAPHGSPQRVRLFANERLERLTLISPRTFILAWAILLPFIAWTGWGAVSALEGLGLVFAGLLVWTVFEYALHRFVFHLEAKTPVLKWLVFVIHGNHHDSPNDPLRGIMPLPASLPIAGAVWAAFALLLGRTGTWLFLGFMIGYVIYDLVHFACHQWPMRGKVGAALKRHHLRHHYANTDGNYAISAVFLDVLFRSKIRSSRR</sequence>
<organism evidence="16 17">
    <name type="scientific">Novosphingobium rhizovicinum</name>
    <dbReference type="NCBI Taxonomy" id="3228928"/>
    <lineage>
        <taxon>Bacteria</taxon>
        <taxon>Pseudomonadati</taxon>
        <taxon>Pseudomonadota</taxon>
        <taxon>Alphaproteobacteria</taxon>
        <taxon>Sphingomonadales</taxon>
        <taxon>Sphingomonadaceae</taxon>
        <taxon>Novosphingobium</taxon>
    </lineage>
</organism>
<keyword evidence="5" id="KW-0479">Metal-binding</keyword>
<dbReference type="InterPro" id="IPR006694">
    <property type="entry name" value="Fatty_acid_hydroxylase"/>
</dbReference>
<dbReference type="Pfam" id="PF04116">
    <property type="entry name" value="FA_hydroxylase"/>
    <property type="match status" value="1"/>
</dbReference>
<keyword evidence="9 14" id="KW-1133">Transmembrane helix</keyword>
<keyword evidence="8" id="KW-0862">Zinc</keyword>
<comment type="caution">
    <text evidence="16">The sequence shown here is derived from an EMBL/GenBank/DDBJ whole genome shotgun (WGS) entry which is preliminary data.</text>
</comment>
<keyword evidence="11" id="KW-0443">Lipid metabolism</keyword>
<feature type="transmembrane region" description="Helical" evidence="14">
    <location>
        <begin position="135"/>
        <end position="154"/>
    </location>
</feature>
<evidence type="ECO:0000256" key="6">
    <source>
        <dbReference type="ARBA" id="ARBA00022824"/>
    </source>
</evidence>
<evidence type="ECO:0000256" key="4">
    <source>
        <dbReference type="ARBA" id="ARBA00022692"/>
    </source>
</evidence>
<reference evidence="16 17" key="1">
    <citation type="submission" date="2024-06" db="EMBL/GenBank/DDBJ databases">
        <title>Novosphingobium rhizovicinus M1R2S20.</title>
        <authorList>
            <person name="Sun J.-Q."/>
        </authorList>
    </citation>
    <scope>NUCLEOTIDE SEQUENCE [LARGE SCALE GENOMIC DNA]</scope>
    <source>
        <strain evidence="16 17">M1R2S20</strain>
    </source>
</reference>
<name>A0ABV3RBB7_9SPHN</name>
<dbReference type="PANTHER" id="PTHR12863">
    <property type="entry name" value="FATTY ACID HYDROXYLASE"/>
    <property type="match status" value="1"/>
</dbReference>
<dbReference type="EMBL" id="JBFNXR010000031">
    <property type="protein sequence ID" value="MEW9855330.1"/>
    <property type="molecule type" value="Genomic_DNA"/>
</dbReference>
<keyword evidence="7" id="KW-0276">Fatty acid metabolism</keyword>
<evidence type="ECO:0000313" key="17">
    <source>
        <dbReference type="Proteomes" id="UP001556118"/>
    </source>
</evidence>
<evidence type="ECO:0000256" key="10">
    <source>
        <dbReference type="ARBA" id="ARBA00023002"/>
    </source>
</evidence>
<keyword evidence="17" id="KW-1185">Reference proteome</keyword>
<keyword evidence="12 14" id="KW-0472">Membrane</keyword>
<dbReference type="PANTHER" id="PTHR12863:SF1">
    <property type="entry name" value="FATTY ACID 2-HYDROXYLASE"/>
    <property type="match status" value="1"/>
</dbReference>
<keyword evidence="4 14" id="KW-0812">Transmembrane</keyword>
<evidence type="ECO:0000256" key="12">
    <source>
        <dbReference type="ARBA" id="ARBA00023136"/>
    </source>
</evidence>
<feature type="transmembrane region" description="Helical" evidence="14">
    <location>
        <begin position="55"/>
        <end position="72"/>
    </location>
</feature>
<protein>
    <submittedName>
        <fullName evidence="16">Sterol desaturase family protein</fullName>
    </submittedName>
</protein>
<accession>A0ABV3RBB7</accession>
<dbReference type="RefSeq" id="WP_367772724.1">
    <property type="nucleotide sequence ID" value="NZ_JBFNXR010000031.1"/>
</dbReference>
<evidence type="ECO:0000256" key="5">
    <source>
        <dbReference type="ARBA" id="ARBA00022723"/>
    </source>
</evidence>
<feature type="transmembrane region" description="Helical" evidence="14">
    <location>
        <begin position="30"/>
        <end position="49"/>
    </location>
</feature>
<evidence type="ECO:0000256" key="11">
    <source>
        <dbReference type="ARBA" id="ARBA00023098"/>
    </source>
</evidence>
<dbReference type="Proteomes" id="UP001556118">
    <property type="component" value="Unassembled WGS sequence"/>
</dbReference>
<evidence type="ECO:0000256" key="14">
    <source>
        <dbReference type="SAM" id="Phobius"/>
    </source>
</evidence>
<evidence type="ECO:0000313" key="16">
    <source>
        <dbReference type="EMBL" id="MEW9855330.1"/>
    </source>
</evidence>
<evidence type="ECO:0000256" key="2">
    <source>
        <dbReference type="ARBA" id="ARBA00004477"/>
    </source>
</evidence>
<comment type="subcellular location">
    <subcellularLocation>
        <location evidence="2">Endoplasmic reticulum membrane</location>
        <topology evidence="2">Multi-pass membrane protein</topology>
    </subcellularLocation>
</comment>
<gene>
    <name evidence="16" type="ORF">ABUH87_09130</name>
</gene>
<keyword evidence="3" id="KW-0444">Lipid biosynthesis</keyword>
<proteinExistence type="predicted"/>
<evidence type="ECO:0000259" key="15">
    <source>
        <dbReference type="Pfam" id="PF04116"/>
    </source>
</evidence>
<evidence type="ECO:0000256" key="8">
    <source>
        <dbReference type="ARBA" id="ARBA00022833"/>
    </source>
</evidence>
<keyword evidence="10" id="KW-0560">Oxidoreductase</keyword>
<comment type="cofactor">
    <cofactor evidence="1">
        <name>Zn(2+)</name>
        <dbReference type="ChEBI" id="CHEBI:29105"/>
    </cofactor>
</comment>
<evidence type="ECO:0000256" key="1">
    <source>
        <dbReference type="ARBA" id="ARBA00001947"/>
    </source>
</evidence>
<feature type="transmembrane region" description="Helical" evidence="14">
    <location>
        <begin position="108"/>
        <end position="129"/>
    </location>
</feature>
<evidence type="ECO:0000256" key="13">
    <source>
        <dbReference type="ARBA" id="ARBA00023160"/>
    </source>
</evidence>
<feature type="domain" description="Fatty acid hydroxylase" evidence="15">
    <location>
        <begin position="59"/>
        <end position="195"/>
    </location>
</feature>
<evidence type="ECO:0000256" key="7">
    <source>
        <dbReference type="ARBA" id="ARBA00022832"/>
    </source>
</evidence>
<keyword evidence="6" id="KW-0256">Endoplasmic reticulum</keyword>